<sequence>MSLLLRALKEDLQEVATDIGIKDVFGMARMGLHKAIIEAEQYNEETEIKYNTEFPEVHIQIRETEAKMLNLQVEEAVYQRKLKRRVMLRKEEENNIKGELKQLAEVEKK</sequence>
<comment type="caution">
    <text evidence="2">The sequence shown here is derived from an EMBL/GenBank/DDBJ whole genome shotgun (WGS) entry which is preliminary data.</text>
</comment>
<evidence type="ECO:0000256" key="1">
    <source>
        <dbReference type="SAM" id="Coils"/>
    </source>
</evidence>
<dbReference type="AlphaFoldDB" id="A0A8X6NE14"/>
<keyword evidence="3" id="KW-1185">Reference proteome</keyword>
<dbReference type="Proteomes" id="UP000887013">
    <property type="component" value="Unassembled WGS sequence"/>
</dbReference>
<protein>
    <submittedName>
        <fullName evidence="2">Uncharacterized protein</fullName>
    </submittedName>
</protein>
<gene>
    <name evidence="2" type="ORF">NPIL_599171</name>
</gene>
<evidence type="ECO:0000313" key="3">
    <source>
        <dbReference type="Proteomes" id="UP000887013"/>
    </source>
</evidence>
<organism evidence="2 3">
    <name type="scientific">Nephila pilipes</name>
    <name type="common">Giant wood spider</name>
    <name type="synonym">Nephila maculata</name>
    <dbReference type="NCBI Taxonomy" id="299642"/>
    <lineage>
        <taxon>Eukaryota</taxon>
        <taxon>Metazoa</taxon>
        <taxon>Ecdysozoa</taxon>
        <taxon>Arthropoda</taxon>
        <taxon>Chelicerata</taxon>
        <taxon>Arachnida</taxon>
        <taxon>Araneae</taxon>
        <taxon>Araneomorphae</taxon>
        <taxon>Entelegynae</taxon>
        <taxon>Araneoidea</taxon>
        <taxon>Nephilidae</taxon>
        <taxon>Nephila</taxon>
    </lineage>
</organism>
<keyword evidence="1" id="KW-0175">Coiled coil</keyword>
<accession>A0A8X6NE14</accession>
<dbReference type="EMBL" id="BMAW01056954">
    <property type="protein sequence ID" value="GFT08461.1"/>
    <property type="molecule type" value="Genomic_DNA"/>
</dbReference>
<reference evidence="2" key="1">
    <citation type="submission" date="2020-08" db="EMBL/GenBank/DDBJ databases">
        <title>Multicomponent nature underlies the extraordinary mechanical properties of spider dragline silk.</title>
        <authorList>
            <person name="Kono N."/>
            <person name="Nakamura H."/>
            <person name="Mori M."/>
            <person name="Yoshida Y."/>
            <person name="Ohtoshi R."/>
            <person name="Malay A.D."/>
            <person name="Moran D.A.P."/>
            <person name="Tomita M."/>
            <person name="Numata K."/>
            <person name="Arakawa K."/>
        </authorList>
    </citation>
    <scope>NUCLEOTIDE SEQUENCE</scope>
</reference>
<name>A0A8X6NE14_NEPPI</name>
<feature type="coiled-coil region" evidence="1">
    <location>
        <begin position="61"/>
        <end position="109"/>
    </location>
</feature>
<evidence type="ECO:0000313" key="2">
    <source>
        <dbReference type="EMBL" id="GFT08461.1"/>
    </source>
</evidence>
<proteinExistence type="predicted"/>